<dbReference type="PANTHER" id="PTHR10837:SF8">
    <property type="entry name" value="PROTEIN-ARGININE DEIMINASE"/>
    <property type="match status" value="1"/>
</dbReference>
<evidence type="ECO:0000313" key="3">
    <source>
        <dbReference type="EMBL" id="PTX55486.1"/>
    </source>
</evidence>
<dbReference type="SUPFAM" id="SSF55909">
    <property type="entry name" value="Pentein"/>
    <property type="match status" value="1"/>
</dbReference>
<dbReference type="Pfam" id="PF03068">
    <property type="entry name" value="PAD"/>
    <property type="match status" value="1"/>
</dbReference>
<dbReference type="InterPro" id="IPR036556">
    <property type="entry name" value="PAD_central_sf"/>
</dbReference>
<gene>
    <name evidence="3" type="ORF">C8N43_0125</name>
</gene>
<dbReference type="InterPro" id="IPR013530">
    <property type="entry name" value="PAD_C"/>
</dbReference>
<protein>
    <submittedName>
        <fullName evidence="3">Protein-arginine deiminase</fullName>
    </submittedName>
</protein>
<evidence type="ECO:0000259" key="2">
    <source>
        <dbReference type="Pfam" id="PF08527"/>
    </source>
</evidence>
<dbReference type="InterPro" id="IPR004303">
    <property type="entry name" value="PAD"/>
</dbReference>
<dbReference type="EMBL" id="QBKS01000001">
    <property type="protein sequence ID" value="PTX55486.1"/>
    <property type="molecule type" value="Genomic_DNA"/>
</dbReference>
<sequence>MTNICRCLSFLFEIILHSPAPASEPLPDSACLPCSKVHLHVDSNRDGVPDDTYLTNNIWSSGPAGKGAILCVNCDNDDGKSGAKAIDNTDLKDNKINGGTDLSEIAPLDLRKETKASISPANVVLSVSSGSRSFQDYIRIFDGRAAGSVEIIGPSTGAEKTFSDADFDANGRIELGMEAVKFPNADLGSGQKAFDGYIELTLRVEAGGAVLHSETAKLRVAPWILFTHFDETEKVYVAAQPTGDLTENTGYFIPALKKILGGKLEVIPAGESLGDRWTQDIMELGYSAVPASHDLVSVIRTPRSRGAGPGDHFAKYPGREMLGPDFGYYEANKPIPNSSLDSFGNLECSPPIGTHYPFGRIVYGTTGGGTGHANMMVEMRELLEGQGIQDPIPLDTGWLTVGHVDEFLSFIPDKSGTHGFKVAFACPEDALDLVRKAAAAKPTAPLFDAITGNDGAVFPLPPLGSIGGYLDEYIAAKTAGQFMANADAVALQTKVQKTLNDQKTILKKELSLKDSDFIDLPILFTATDKTVLLDCIALTPGSVNMLVVTKAGRKADLIIPKPFGPVLGATGTKSEFEKAIDTAFAPNPDVKVHYVDCFLTYHIMQGEIHCGTNSNRKPPTKKWWQ</sequence>
<dbReference type="GO" id="GO:0004668">
    <property type="term" value="F:protein-arginine deiminase activity"/>
    <property type="evidence" value="ECO:0007669"/>
    <property type="project" value="InterPro"/>
</dbReference>
<dbReference type="Gene3D" id="2.60.40.1700">
    <property type="entry name" value="Protein-arginine deiminase, central domain"/>
    <property type="match status" value="1"/>
</dbReference>
<organism evidence="3 4">
    <name type="scientific">Litoreibacter ponti</name>
    <dbReference type="NCBI Taxonomy" id="1510457"/>
    <lineage>
        <taxon>Bacteria</taxon>
        <taxon>Pseudomonadati</taxon>
        <taxon>Pseudomonadota</taxon>
        <taxon>Alphaproteobacteria</taxon>
        <taxon>Rhodobacterales</taxon>
        <taxon>Roseobacteraceae</taxon>
        <taxon>Litoreibacter</taxon>
    </lineage>
</organism>
<accession>A0A2T6BHH0</accession>
<evidence type="ECO:0000259" key="1">
    <source>
        <dbReference type="Pfam" id="PF03068"/>
    </source>
</evidence>
<proteinExistence type="predicted"/>
<keyword evidence="4" id="KW-1185">Reference proteome</keyword>
<evidence type="ECO:0000313" key="4">
    <source>
        <dbReference type="Proteomes" id="UP000243978"/>
    </source>
</evidence>
<dbReference type="SUPFAM" id="SSF110083">
    <property type="entry name" value="Peptidylarginine deiminase Pad4, middle domain"/>
    <property type="match status" value="1"/>
</dbReference>
<name>A0A2T6BHH0_9RHOB</name>
<feature type="domain" description="Protein-arginine deiminase C-terminal" evidence="1">
    <location>
        <begin position="212"/>
        <end position="625"/>
    </location>
</feature>
<dbReference type="GO" id="GO:0005737">
    <property type="term" value="C:cytoplasm"/>
    <property type="evidence" value="ECO:0007669"/>
    <property type="project" value="InterPro"/>
</dbReference>
<dbReference type="PANTHER" id="PTHR10837">
    <property type="entry name" value="PEPTIDYLARGININE DEIMINASE"/>
    <property type="match status" value="1"/>
</dbReference>
<dbReference type="GO" id="GO:0005509">
    <property type="term" value="F:calcium ion binding"/>
    <property type="evidence" value="ECO:0007669"/>
    <property type="project" value="InterPro"/>
</dbReference>
<dbReference type="AlphaFoldDB" id="A0A2T6BHH0"/>
<dbReference type="RefSeq" id="WP_107843772.1">
    <property type="nucleotide sequence ID" value="NZ_QBKS01000001.1"/>
</dbReference>
<comment type="caution">
    <text evidence="3">The sequence shown here is derived from an EMBL/GenBank/DDBJ whole genome shotgun (WGS) entry which is preliminary data.</text>
</comment>
<reference evidence="3 4" key="1">
    <citation type="submission" date="2018-04" db="EMBL/GenBank/DDBJ databases">
        <title>Genomic Encyclopedia of Archaeal and Bacterial Type Strains, Phase II (KMG-II): from individual species to whole genera.</title>
        <authorList>
            <person name="Goeker M."/>
        </authorList>
    </citation>
    <scope>NUCLEOTIDE SEQUENCE [LARGE SCALE GENOMIC DNA]</scope>
    <source>
        <strain evidence="3 4">DSM 100977</strain>
    </source>
</reference>
<dbReference type="Proteomes" id="UP000243978">
    <property type="component" value="Unassembled WGS sequence"/>
</dbReference>
<feature type="domain" description="Protein-arginine deiminase (PAD) central" evidence="2">
    <location>
        <begin position="37"/>
        <end position="186"/>
    </location>
</feature>
<dbReference type="Gene3D" id="3.75.10.10">
    <property type="entry name" value="L-arginine/glycine Amidinotransferase, Chain A"/>
    <property type="match status" value="1"/>
</dbReference>
<dbReference type="InterPro" id="IPR013733">
    <property type="entry name" value="Prot_Arg_deaminase_cen_dom"/>
</dbReference>
<dbReference type="Pfam" id="PF08527">
    <property type="entry name" value="PAD_M"/>
    <property type="match status" value="1"/>
</dbReference>